<comment type="caution">
    <text evidence="2">The sequence shown here is derived from an EMBL/GenBank/DDBJ whole genome shotgun (WGS) entry which is preliminary data.</text>
</comment>
<organism evidence="2 3">
    <name type="scientific">Riccia sorocarpa</name>
    <dbReference type="NCBI Taxonomy" id="122646"/>
    <lineage>
        <taxon>Eukaryota</taxon>
        <taxon>Viridiplantae</taxon>
        <taxon>Streptophyta</taxon>
        <taxon>Embryophyta</taxon>
        <taxon>Marchantiophyta</taxon>
        <taxon>Marchantiopsida</taxon>
        <taxon>Marchantiidae</taxon>
        <taxon>Marchantiales</taxon>
        <taxon>Ricciaceae</taxon>
        <taxon>Riccia</taxon>
    </lineage>
</organism>
<evidence type="ECO:0000313" key="3">
    <source>
        <dbReference type="Proteomes" id="UP001633002"/>
    </source>
</evidence>
<dbReference type="EMBL" id="JBJQOH010000006">
    <property type="protein sequence ID" value="KAL3684974.1"/>
    <property type="molecule type" value="Genomic_DNA"/>
</dbReference>
<evidence type="ECO:0000256" key="1">
    <source>
        <dbReference type="SAM" id="MobiDB-lite"/>
    </source>
</evidence>
<proteinExistence type="predicted"/>
<sequence>MSIDSQQHGDSRRSLWKEDQPEQTSSRSACATIIDKYVLTFNGKTAPRIPLCRLEAFTRVKKLQLSLTQTEELKRSFRINGYMESCHGFHVSPVDEDGNEILLTAEEENSWDFFWKTANQDFDQECAFYAELEDSRKKTSTKGWYSDHMTITAGAYIMSYSELMAAQKKLIMTEKEIEAKGQSWNDEERNEKWKKLLTNATRHWNALIQKYATIVNPQLGPEFMVTVLELHTTLSQKEKGKREVKVEVGVDRIKAFASAPVPPDLKVKLLKVHYSGDPNLKSKFHHPQGNDLDDVRPWLSQWGIWAMLET</sequence>
<name>A0ABD3H345_9MARC</name>
<gene>
    <name evidence="2" type="ORF">R1sor_002996</name>
</gene>
<feature type="region of interest" description="Disordered" evidence="1">
    <location>
        <begin position="1"/>
        <end position="23"/>
    </location>
</feature>
<protein>
    <submittedName>
        <fullName evidence="2">Uncharacterized protein</fullName>
    </submittedName>
</protein>
<keyword evidence="3" id="KW-1185">Reference proteome</keyword>
<evidence type="ECO:0000313" key="2">
    <source>
        <dbReference type="EMBL" id="KAL3684974.1"/>
    </source>
</evidence>
<dbReference type="AlphaFoldDB" id="A0ABD3H345"/>
<feature type="compositionally biased region" description="Basic and acidic residues" evidence="1">
    <location>
        <begin position="7"/>
        <end position="20"/>
    </location>
</feature>
<accession>A0ABD3H345</accession>
<dbReference type="Proteomes" id="UP001633002">
    <property type="component" value="Unassembled WGS sequence"/>
</dbReference>
<reference evidence="2 3" key="1">
    <citation type="submission" date="2024-09" db="EMBL/GenBank/DDBJ databases">
        <title>Chromosome-scale assembly of Riccia sorocarpa.</title>
        <authorList>
            <person name="Paukszto L."/>
        </authorList>
    </citation>
    <scope>NUCLEOTIDE SEQUENCE [LARGE SCALE GENOMIC DNA]</scope>
    <source>
        <strain evidence="2">LP-2024</strain>
        <tissue evidence="2">Aerial parts of the thallus</tissue>
    </source>
</reference>